<sequence>MRIAVVNVPLRVPGDPTRWITVPPQGYGGIQWVVSHLVDGLLALGHEVHLLGAPGSHAGHPDLRVVDAAEPAEMRRWLRGNRVDIVHDHSNGRITPRDLPPGAAYCSTHHLTGAPEIGLNCVYVSGAQRAAARAGAAAPVIRLPVNPDRYRFRRDKKDYLLFLGRISAHKGALEAAAFARAAGVPAVLAGPAWEEEYATAIRRNSPGAELVGEVGGAERVELISDAAAVLVLSQPVTGPWGDLWCEPGATVVSEAAVSGTPVIATANGCLPEIVPGVGTLVPYGERFEPGYAESRLAALPSADRVRRRALARWDHVGVARRYTEVYRRIRDGESWS</sequence>
<keyword evidence="1" id="KW-0808">Transferase</keyword>
<dbReference type="Gene3D" id="3.40.50.2000">
    <property type="entry name" value="Glycogen Phosphorylase B"/>
    <property type="match status" value="2"/>
</dbReference>
<organism evidence="3 4">
    <name type="scientific">Streptosporangium fragile</name>
    <dbReference type="NCBI Taxonomy" id="46186"/>
    <lineage>
        <taxon>Bacteria</taxon>
        <taxon>Bacillati</taxon>
        <taxon>Actinomycetota</taxon>
        <taxon>Actinomycetes</taxon>
        <taxon>Streptosporangiales</taxon>
        <taxon>Streptosporangiaceae</taxon>
        <taxon>Streptosporangium</taxon>
    </lineage>
</organism>
<dbReference type="PANTHER" id="PTHR12526">
    <property type="entry name" value="GLYCOSYLTRANSFERASE"/>
    <property type="match status" value="1"/>
</dbReference>
<protein>
    <submittedName>
        <fullName evidence="3">Glycosyltransferase family 4 protein</fullName>
    </submittedName>
</protein>
<dbReference type="EMBL" id="BAAAVI010000002">
    <property type="protein sequence ID" value="GAA2848260.1"/>
    <property type="molecule type" value="Genomic_DNA"/>
</dbReference>
<dbReference type="InterPro" id="IPR001296">
    <property type="entry name" value="Glyco_trans_1"/>
</dbReference>
<dbReference type="Pfam" id="PF00534">
    <property type="entry name" value="Glycos_transf_1"/>
    <property type="match status" value="1"/>
</dbReference>
<evidence type="ECO:0000313" key="3">
    <source>
        <dbReference type="EMBL" id="GAA2848260.1"/>
    </source>
</evidence>
<gene>
    <name evidence="3" type="ORF">GCM10010517_05480</name>
</gene>
<comment type="caution">
    <text evidence="3">The sequence shown here is derived from an EMBL/GenBank/DDBJ whole genome shotgun (WGS) entry which is preliminary data.</text>
</comment>
<keyword evidence="4" id="KW-1185">Reference proteome</keyword>
<dbReference type="Proteomes" id="UP001500831">
    <property type="component" value="Unassembled WGS sequence"/>
</dbReference>
<proteinExistence type="predicted"/>
<reference evidence="4" key="1">
    <citation type="journal article" date="2019" name="Int. J. Syst. Evol. Microbiol.">
        <title>The Global Catalogue of Microorganisms (GCM) 10K type strain sequencing project: providing services to taxonomists for standard genome sequencing and annotation.</title>
        <authorList>
            <consortium name="The Broad Institute Genomics Platform"/>
            <consortium name="The Broad Institute Genome Sequencing Center for Infectious Disease"/>
            <person name="Wu L."/>
            <person name="Ma J."/>
        </authorList>
    </citation>
    <scope>NUCLEOTIDE SEQUENCE [LARGE SCALE GENOMIC DNA]</scope>
    <source>
        <strain evidence="4">JCM 6242</strain>
    </source>
</reference>
<name>A0ABP6I6J3_9ACTN</name>
<accession>A0ABP6I6J3</accession>
<evidence type="ECO:0000259" key="2">
    <source>
        <dbReference type="Pfam" id="PF00534"/>
    </source>
</evidence>
<dbReference type="PANTHER" id="PTHR12526:SF595">
    <property type="entry name" value="BLL5217 PROTEIN"/>
    <property type="match status" value="1"/>
</dbReference>
<dbReference type="SUPFAM" id="SSF53756">
    <property type="entry name" value="UDP-Glycosyltransferase/glycogen phosphorylase"/>
    <property type="match status" value="1"/>
</dbReference>
<dbReference type="RefSeq" id="WP_344967421.1">
    <property type="nucleotide sequence ID" value="NZ_BAAAVI010000002.1"/>
</dbReference>
<evidence type="ECO:0000256" key="1">
    <source>
        <dbReference type="ARBA" id="ARBA00022679"/>
    </source>
</evidence>
<evidence type="ECO:0000313" key="4">
    <source>
        <dbReference type="Proteomes" id="UP001500831"/>
    </source>
</evidence>
<feature type="domain" description="Glycosyl transferase family 1" evidence="2">
    <location>
        <begin position="154"/>
        <end position="274"/>
    </location>
</feature>